<evidence type="ECO:0000259" key="2">
    <source>
        <dbReference type="Pfam" id="PF17898"/>
    </source>
</evidence>
<proteinExistence type="predicted"/>
<comment type="caution">
    <text evidence="3">The sequence shown here is derived from an EMBL/GenBank/DDBJ whole genome shotgun (WGS) entry which is preliminary data.</text>
</comment>
<dbReference type="Pfam" id="PF17898">
    <property type="entry name" value="GerD"/>
    <property type="match status" value="1"/>
</dbReference>
<keyword evidence="4" id="KW-1185">Reference proteome</keyword>
<feature type="compositionally biased region" description="Gly residues" evidence="1">
    <location>
        <begin position="234"/>
        <end position="257"/>
    </location>
</feature>
<gene>
    <name evidence="3" type="primary">gerD</name>
    <name evidence="3" type="ORF">ACFQ5D_22845</name>
</gene>
<dbReference type="Proteomes" id="UP001597340">
    <property type="component" value="Unassembled WGS sequence"/>
</dbReference>
<dbReference type="RefSeq" id="WP_229522617.1">
    <property type="nucleotide sequence ID" value="NZ_JAFFQR010000005.1"/>
</dbReference>
<organism evidence="3 4">
    <name type="scientific">Paenibacillus farraposensis</name>
    <dbReference type="NCBI Taxonomy" id="2807095"/>
    <lineage>
        <taxon>Bacteria</taxon>
        <taxon>Bacillati</taxon>
        <taxon>Bacillota</taxon>
        <taxon>Bacilli</taxon>
        <taxon>Bacillales</taxon>
        <taxon>Paenibacillaceae</taxon>
        <taxon>Paenibacillus</taxon>
    </lineage>
</organism>
<feature type="region of interest" description="Disordered" evidence="1">
    <location>
        <begin position="222"/>
        <end position="257"/>
    </location>
</feature>
<evidence type="ECO:0000256" key="1">
    <source>
        <dbReference type="SAM" id="MobiDB-lite"/>
    </source>
</evidence>
<name>A0ABW4DHD6_9BACL</name>
<sequence>MNWTRLRYVSLICVLGVALGGCGSDQSSSPPQNSYKETKTMVVDILKSDDGKKAIEEALTGQSSSSKEGQSGQSGEEGESGAGSGGSSGGGSGGASGGMGMKMLMPAQSAEQMKIAVKDTLVSPEYKKEIEKIMTDPRFAGEFAKAINSQNKQLHMQLIKDPSYQKSIESMLKSPELTKMYMDLTKTPEYRKQAMTVMHDAMQSPIFRLEVMNLLKTVVQEELQPKVEKKSPGGTSGQKQGGGGGGGGGQGEQGGGQ</sequence>
<feature type="region of interest" description="Disordered" evidence="1">
    <location>
        <begin position="53"/>
        <end position="101"/>
    </location>
</feature>
<keyword evidence="3" id="KW-0449">Lipoprotein</keyword>
<evidence type="ECO:0000313" key="4">
    <source>
        <dbReference type="Proteomes" id="UP001597340"/>
    </source>
</evidence>
<dbReference type="InterPro" id="IPR041262">
    <property type="entry name" value="GerD_central"/>
</dbReference>
<feature type="domain" description="Spore germination GerD central core" evidence="2">
    <location>
        <begin position="109"/>
        <end position="218"/>
    </location>
</feature>
<evidence type="ECO:0000313" key="3">
    <source>
        <dbReference type="EMBL" id="MFD1464122.1"/>
    </source>
</evidence>
<feature type="compositionally biased region" description="Gly residues" evidence="1">
    <location>
        <begin position="80"/>
        <end position="100"/>
    </location>
</feature>
<dbReference type="PROSITE" id="PS51257">
    <property type="entry name" value="PROKAR_LIPOPROTEIN"/>
    <property type="match status" value="1"/>
</dbReference>
<dbReference type="EMBL" id="JBHTNZ010000070">
    <property type="protein sequence ID" value="MFD1464122.1"/>
    <property type="molecule type" value="Genomic_DNA"/>
</dbReference>
<dbReference type="NCBIfam" id="NF040801">
    <property type="entry name" value="spore_GerD"/>
    <property type="match status" value="1"/>
</dbReference>
<accession>A0ABW4DHD6</accession>
<reference evidence="4" key="1">
    <citation type="journal article" date="2019" name="Int. J. Syst. Evol. Microbiol.">
        <title>The Global Catalogue of Microorganisms (GCM) 10K type strain sequencing project: providing services to taxonomists for standard genome sequencing and annotation.</title>
        <authorList>
            <consortium name="The Broad Institute Genomics Platform"/>
            <consortium name="The Broad Institute Genome Sequencing Center for Infectious Disease"/>
            <person name="Wu L."/>
            <person name="Ma J."/>
        </authorList>
    </citation>
    <scope>NUCLEOTIDE SEQUENCE [LARGE SCALE GENOMIC DNA]</scope>
    <source>
        <strain evidence="4">CCM 9147</strain>
    </source>
</reference>
<feature type="compositionally biased region" description="Low complexity" evidence="1">
    <location>
        <begin position="61"/>
        <end position="74"/>
    </location>
</feature>
<protein>
    <submittedName>
        <fullName evidence="3">Spore germination lipoprotein GerD</fullName>
    </submittedName>
</protein>